<reference evidence="7" key="2">
    <citation type="submission" date="2022-03" db="EMBL/GenBank/DDBJ databases">
        <title>Draft title - Genomic analysis of global carrot germplasm unveils the trajectory of domestication and the origin of high carotenoid orange carrot.</title>
        <authorList>
            <person name="Iorizzo M."/>
            <person name="Ellison S."/>
            <person name="Senalik D."/>
            <person name="Macko-Podgorni A."/>
            <person name="Grzebelus D."/>
            <person name="Bostan H."/>
            <person name="Rolling W."/>
            <person name="Curaba J."/>
            <person name="Simon P."/>
        </authorList>
    </citation>
    <scope>NUCLEOTIDE SEQUENCE</scope>
    <source>
        <tissue evidence="7">Leaf</tissue>
    </source>
</reference>
<dbReference type="PROSITE" id="PS00375">
    <property type="entry name" value="UDPGT"/>
    <property type="match status" value="1"/>
</dbReference>
<dbReference type="InterPro" id="IPR035595">
    <property type="entry name" value="UDP_glycos_trans_CS"/>
</dbReference>
<dbReference type="PANTHER" id="PTHR48048:SF45">
    <property type="entry name" value="GLYCOSYLTRANSFERASE"/>
    <property type="match status" value="1"/>
</dbReference>
<dbReference type="KEGG" id="dcr:108210672"/>
<dbReference type="GO" id="GO:0035251">
    <property type="term" value="F:UDP-glucosyltransferase activity"/>
    <property type="evidence" value="ECO:0007669"/>
    <property type="project" value="InterPro"/>
</dbReference>
<dbReference type="SUPFAM" id="SSF53756">
    <property type="entry name" value="UDP-Glycosyltransferase/glycogen phosphorylase"/>
    <property type="match status" value="1"/>
</dbReference>
<protein>
    <recommendedName>
        <fullName evidence="6">Glycosyltransferase</fullName>
        <ecNumber evidence="6">2.4.1.-</ecNumber>
    </recommendedName>
</protein>
<name>A0AAF0WM31_DAUCS</name>
<dbReference type="Pfam" id="PF00201">
    <property type="entry name" value="UDPGT"/>
    <property type="match status" value="1"/>
</dbReference>
<dbReference type="EMBL" id="CP093345">
    <property type="protein sequence ID" value="WOG91836.1"/>
    <property type="molecule type" value="Genomic_DNA"/>
</dbReference>
<evidence type="ECO:0000256" key="5">
    <source>
        <dbReference type="RuleBase" id="RU003718"/>
    </source>
</evidence>
<keyword evidence="8" id="KW-1185">Reference proteome</keyword>
<dbReference type="InterPro" id="IPR002213">
    <property type="entry name" value="UDP_glucos_trans"/>
</dbReference>
<sequence length="489" mass="54075">MVRAELIFIPAPGIGHLVSAVEVAKLLVRRDERISISILLLKLPFHAGVAAFTENLKKDAPDCIDFVDIPAVDESIMTDLMSLPHNSFLESFVSSQRAQVTDVVATILKRSEATKLGGFVLDMFCTPMIEAANEFNVPAYVFFTSGASFLGFIFYAQFLKDSKGQDISEFKDSGVELSVPAFSIPVPDKVFPSVMLSEGGSSRMSIVARRLREVKAILINSVLELETHAFKSLADDEDIPLIYPVGPIINLERGEPTPRNRESDEAIMSWLDSQPCSSVVFLCFGSMGSFSEDQVMEIACALELSGKRFLWSLRCPLKDNKKMELPKDYEDYVEVLPEGFLERTSGIGKVIGWAPQVKILSHPAVGGFVSHCGWNSTLESLWCGVPIAAWPVYSEQQTNAFQLVKELGLAIEIKLDYHKDIVTNEASVLVTAEEIERGIRCLMEEEGEVRKKVKMMKAICRKATAEGGSSYNSLGHFIEDVLDNIKQGE</sequence>
<dbReference type="Proteomes" id="UP000077755">
    <property type="component" value="Chromosome 3"/>
</dbReference>
<gene>
    <name evidence="7" type="ORF">DCAR_0311091</name>
</gene>
<dbReference type="AlphaFoldDB" id="A0AAF0WM31"/>
<evidence type="ECO:0000256" key="6">
    <source>
        <dbReference type="RuleBase" id="RU362057"/>
    </source>
</evidence>
<accession>A0AAF0WM31</accession>
<evidence type="ECO:0000256" key="2">
    <source>
        <dbReference type="ARBA" id="ARBA00009995"/>
    </source>
</evidence>
<evidence type="ECO:0000313" key="7">
    <source>
        <dbReference type="EMBL" id="WOG91836.1"/>
    </source>
</evidence>
<evidence type="ECO:0000256" key="1">
    <source>
        <dbReference type="ARBA" id="ARBA00004721"/>
    </source>
</evidence>
<proteinExistence type="inferred from homology"/>
<evidence type="ECO:0000256" key="4">
    <source>
        <dbReference type="ARBA" id="ARBA00023229"/>
    </source>
</evidence>
<dbReference type="InterPro" id="IPR050481">
    <property type="entry name" value="UDP-glycosyltransf_plant"/>
</dbReference>
<comment type="pathway">
    <text evidence="1">Secondary metabolite biosynthesis; terpenoid biosynthesis.</text>
</comment>
<keyword evidence="4" id="KW-0414">Isoprene biosynthesis</keyword>
<dbReference type="Gene3D" id="3.40.50.2000">
    <property type="entry name" value="Glycogen Phosphorylase B"/>
    <property type="match status" value="2"/>
</dbReference>
<dbReference type="FunFam" id="3.40.50.2000:FF:000056">
    <property type="entry name" value="Glycosyltransferase"/>
    <property type="match status" value="1"/>
</dbReference>
<reference evidence="7" key="1">
    <citation type="journal article" date="2016" name="Nat. Genet.">
        <title>A high-quality carrot genome assembly provides new insights into carotenoid accumulation and asterid genome evolution.</title>
        <authorList>
            <person name="Iorizzo M."/>
            <person name="Ellison S."/>
            <person name="Senalik D."/>
            <person name="Zeng P."/>
            <person name="Satapoomin P."/>
            <person name="Huang J."/>
            <person name="Bowman M."/>
            <person name="Iovene M."/>
            <person name="Sanseverino W."/>
            <person name="Cavagnaro P."/>
            <person name="Yildiz M."/>
            <person name="Macko-Podgorni A."/>
            <person name="Moranska E."/>
            <person name="Grzebelus E."/>
            <person name="Grzebelus D."/>
            <person name="Ashrafi H."/>
            <person name="Zheng Z."/>
            <person name="Cheng S."/>
            <person name="Spooner D."/>
            <person name="Van Deynze A."/>
            <person name="Simon P."/>
        </authorList>
    </citation>
    <scope>NUCLEOTIDE SEQUENCE</scope>
    <source>
        <tissue evidence="7">Leaf</tissue>
    </source>
</reference>
<evidence type="ECO:0000313" key="8">
    <source>
        <dbReference type="Proteomes" id="UP000077755"/>
    </source>
</evidence>
<organism evidence="7 8">
    <name type="scientific">Daucus carota subsp. sativus</name>
    <name type="common">Carrot</name>
    <dbReference type="NCBI Taxonomy" id="79200"/>
    <lineage>
        <taxon>Eukaryota</taxon>
        <taxon>Viridiplantae</taxon>
        <taxon>Streptophyta</taxon>
        <taxon>Embryophyta</taxon>
        <taxon>Tracheophyta</taxon>
        <taxon>Spermatophyta</taxon>
        <taxon>Magnoliopsida</taxon>
        <taxon>eudicotyledons</taxon>
        <taxon>Gunneridae</taxon>
        <taxon>Pentapetalae</taxon>
        <taxon>asterids</taxon>
        <taxon>campanulids</taxon>
        <taxon>Apiales</taxon>
        <taxon>Apiaceae</taxon>
        <taxon>Apioideae</taxon>
        <taxon>Scandiceae</taxon>
        <taxon>Daucinae</taxon>
        <taxon>Daucus</taxon>
        <taxon>Daucus sect. Daucus</taxon>
    </lineage>
</organism>
<dbReference type="GO" id="GO:0008299">
    <property type="term" value="P:isoprenoid biosynthetic process"/>
    <property type="evidence" value="ECO:0007669"/>
    <property type="project" value="UniProtKB-KW"/>
</dbReference>
<keyword evidence="3 5" id="KW-0808">Transferase</keyword>
<evidence type="ECO:0000256" key="3">
    <source>
        <dbReference type="ARBA" id="ARBA00022679"/>
    </source>
</evidence>
<dbReference type="CDD" id="cd03784">
    <property type="entry name" value="GT1_Gtf-like"/>
    <property type="match status" value="1"/>
</dbReference>
<comment type="similarity">
    <text evidence="2 5">Belongs to the UDP-glycosyltransferase family.</text>
</comment>
<dbReference type="EC" id="2.4.1.-" evidence="6"/>
<keyword evidence="5" id="KW-0328">Glycosyltransferase</keyword>
<dbReference type="PANTHER" id="PTHR48048">
    <property type="entry name" value="GLYCOSYLTRANSFERASE"/>
    <property type="match status" value="1"/>
</dbReference>